<dbReference type="VEuPathDB" id="VectorBase:AMAM019188"/>
<feature type="region of interest" description="Disordered" evidence="1">
    <location>
        <begin position="289"/>
        <end position="336"/>
    </location>
</feature>
<evidence type="ECO:0000313" key="2">
    <source>
        <dbReference type="EnsemblMetazoa" id="AMAM019188-PA"/>
    </source>
</evidence>
<name>A0A182T408_9DIPT</name>
<accession>A0A182T408</accession>
<evidence type="ECO:0000256" key="1">
    <source>
        <dbReference type="SAM" id="MobiDB-lite"/>
    </source>
</evidence>
<dbReference type="EnsemblMetazoa" id="AMAM019188-RA">
    <property type="protein sequence ID" value="AMAM019188-PA"/>
    <property type="gene ID" value="AMAM019188"/>
</dbReference>
<organism evidence="2 3">
    <name type="scientific">Anopheles maculatus</name>
    <dbReference type="NCBI Taxonomy" id="74869"/>
    <lineage>
        <taxon>Eukaryota</taxon>
        <taxon>Metazoa</taxon>
        <taxon>Ecdysozoa</taxon>
        <taxon>Arthropoda</taxon>
        <taxon>Hexapoda</taxon>
        <taxon>Insecta</taxon>
        <taxon>Pterygota</taxon>
        <taxon>Neoptera</taxon>
        <taxon>Endopterygota</taxon>
        <taxon>Diptera</taxon>
        <taxon>Nematocera</taxon>
        <taxon>Culicoidea</taxon>
        <taxon>Culicidae</taxon>
        <taxon>Anophelinae</taxon>
        <taxon>Anopheles</taxon>
        <taxon>Anopheles maculatus group</taxon>
    </lineage>
</organism>
<reference evidence="2" key="2">
    <citation type="submission" date="2020-05" db="UniProtKB">
        <authorList>
            <consortium name="EnsemblMetazoa"/>
        </authorList>
    </citation>
    <scope>IDENTIFICATION</scope>
    <source>
        <strain evidence="2">maculatus3</strain>
    </source>
</reference>
<feature type="compositionally biased region" description="Low complexity" evidence="1">
    <location>
        <begin position="174"/>
        <end position="183"/>
    </location>
</feature>
<dbReference type="AlphaFoldDB" id="A0A182T408"/>
<reference evidence="3" key="1">
    <citation type="submission" date="2013-09" db="EMBL/GenBank/DDBJ databases">
        <title>The Genome Sequence of Anopheles maculatus species B.</title>
        <authorList>
            <consortium name="The Broad Institute Genomics Platform"/>
            <person name="Neafsey D.E."/>
            <person name="Besansky N."/>
            <person name="Howell P."/>
            <person name="Walton C."/>
            <person name="Young S.K."/>
            <person name="Zeng Q."/>
            <person name="Gargeya S."/>
            <person name="Fitzgerald M."/>
            <person name="Haas B."/>
            <person name="Abouelleil A."/>
            <person name="Allen A.W."/>
            <person name="Alvarado L."/>
            <person name="Arachchi H.M."/>
            <person name="Berlin A.M."/>
            <person name="Chapman S.B."/>
            <person name="Gainer-Dewar J."/>
            <person name="Goldberg J."/>
            <person name="Griggs A."/>
            <person name="Gujja S."/>
            <person name="Hansen M."/>
            <person name="Howarth C."/>
            <person name="Imamovic A."/>
            <person name="Ireland A."/>
            <person name="Larimer J."/>
            <person name="McCowan C."/>
            <person name="Murphy C."/>
            <person name="Pearson M."/>
            <person name="Poon T.W."/>
            <person name="Priest M."/>
            <person name="Roberts A."/>
            <person name="Saif S."/>
            <person name="Shea T."/>
            <person name="Sisk P."/>
            <person name="Sykes S."/>
            <person name="Wortman J."/>
            <person name="Nusbaum C."/>
            <person name="Birren B."/>
        </authorList>
    </citation>
    <scope>NUCLEOTIDE SEQUENCE [LARGE SCALE GENOMIC DNA]</scope>
    <source>
        <strain evidence="3">maculatus3</strain>
    </source>
</reference>
<sequence length="336" mass="37035">MHHHNHNHHPHHHMHPVVDGAPSVPDAAVGDGQKGSKTCFREANDMVHVGGPNTGTLPGDDGTNLILCAGDGVGGSSSARLNSSNDHNKINYLDRDLLGLDPAEHHHASHHHHGIDESSRTPVINSVHSHHQHNPGPGATMNGPITLGSKDSLHLPSSMMGDEEASFHEHHQQQQEQQQQQQQQEHHHHHHHHHQQHHQQTIHELHQFNHISFDTMGVPTFEEDISRQVQNAIDSILNLQANETDGSLHYSLDHSFLPDSPLSAGLGNSVNPSPLGAIHHQHPEAPLSSHHLATHLPPQSHAQPQHHRQSPSISAVQQQQHVGMKRKYPPDSPNIV</sequence>
<dbReference type="Proteomes" id="UP000075901">
    <property type="component" value="Unassembled WGS sequence"/>
</dbReference>
<proteinExistence type="predicted"/>
<keyword evidence="3" id="KW-1185">Reference proteome</keyword>
<feature type="compositionally biased region" description="Basic residues" evidence="1">
    <location>
        <begin position="1"/>
        <end position="15"/>
    </location>
</feature>
<feature type="region of interest" description="Disordered" evidence="1">
    <location>
        <begin position="126"/>
        <end position="202"/>
    </location>
</feature>
<feature type="compositionally biased region" description="Basic residues" evidence="1">
    <location>
        <begin position="186"/>
        <end position="197"/>
    </location>
</feature>
<protein>
    <submittedName>
        <fullName evidence="2">Uncharacterized protein</fullName>
    </submittedName>
</protein>
<feature type="compositionally biased region" description="Polar residues" evidence="1">
    <location>
        <begin position="310"/>
        <end position="321"/>
    </location>
</feature>
<feature type="region of interest" description="Disordered" evidence="1">
    <location>
        <begin position="1"/>
        <end position="37"/>
    </location>
</feature>
<evidence type="ECO:0000313" key="3">
    <source>
        <dbReference type="Proteomes" id="UP000075901"/>
    </source>
</evidence>
<feature type="region of interest" description="Disordered" evidence="1">
    <location>
        <begin position="263"/>
        <end position="282"/>
    </location>
</feature>